<dbReference type="RefSeq" id="WP_147462013.1">
    <property type="nucleotide sequence ID" value="NZ_RBXB01000001.1"/>
</dbReference>
<evidence type="ECO:0000313" key="1">
    <source>
        <dbReference type="EMBL" id="RKT01494.1"/>
    </source>
</evidence>
<gene>
    <name evidence="1" type="ORF">BCF58_0715</name>
</gene>
<sequence length="103" mass="10920">MMEENFLGLLCLLMSTATNVQPPSGCTGILHSSMVNSSTSTIILKTIGTVTPSALLMAGGILKTNKSDNRNITDFSYALAPPGFHTDVTNHPTQSKNSNFFGV</sequence>
<dbReference type="AlphaFoldDB" id="A0A495SQ50"/>
<organism evidence="1 2">
    <name type="scientific">Chryseobacterium defluvii</name>
    <dbReference type="NCBI Taxonomy" id="160396"/>
    <lineage>
        <taxon>Bacteria</taxon>
        <taxon>Pseudomonadati</taxon>
        <taxon>Bacteroidota</taxon>
        <taxon>Flavobacteriia</taxon>
        <taxon>Flavobacteriales</taxon>
        <taxon>Weeksellaceae</taxon>
        <taxon>Chryseobacterium group</taxon>
        <taxon>Chryseobacterium</taxon>
    </lineage>
</organism>
<reference evidence="1 2" key="1">
    <citation type="submission" date="2018-10" db="EMBL/GenBank/DDBJ databases">
        <title>Genomic Encyclopedia of Archaeal and Bacterial Type Strains, Phase II (KMG-II): from individual species to whole genera.</title>
        <authorList>
            <person name="Goeker M."/>
        </authorList>
    </citation>
    <scope>NUCLEOTIDE SEQUENCE [LARGE SCALE GENOMIC DNA]</scope>
    <source>
        <strain evidence="1 2">DSM 14219</strain>
    </source>
</reference>
<accession>A0A495SQ50</accession>
<proteinExistence type="predicted"/>
<keyword evidence="2" id="KW-1185">Reference proteome</keyword>
<dbReference type="Proteomes" id="UP000272428">
    <property type="component" value="Unassembled WGS sequence"/>
</dbReference>
<dbReference type="EMBL" id="RBXB01000001">
    <property type="protein sequence ID" value="RKT01494.1"/>
    <property type="molecule type" value="Genomic_DNA"/>
</dbReference>
<comment type="caution">
    <text evidence="1">The sequence shown here is derived from an EMBL/GenBank/DDBJ whole genome shotgun (WGS) entry which is preliminary data.</text>
</comment>
<evidence type="ECO:0000313" key="2">
    <source>
        <dbReference type="Proteomes" id="UP000272428"/>
    </source>
</evidence>
<protein>
    <submittedName>
        <fullName evidence="1">Uncharacterized protein</fullName>
    </submittedName>
</protein>
<name>A0A495SQ50_9FLAO</name>